<reference evidence="1 2" key="1">
    <citation type="journal article" date="2023" name="Nucleic Acids Res.">
        <title>The hologenome of Daphnia magna reveals possible DNA methylation and microbiome-mediated evolution of the host genome.</title>
        <authorList>
            <person name="Chaturvedi A."/>
            <person name="Li X."/>
            <person name="Dhandapani V."/>
            <person name="Marshall H."/>
            <person name="Kissane S."/>
            <person name="Cuenca-Cambronero M."/>
            <person name="Asole G."/>
            <person name="Calvet F."/>
            <person name="Ruiz-Romero M."/>
            <person name="Marangio P."/>
            <person name="Guigo R."/>
            <person name="Rago D."/>
            <person name="Mirbahai L."/>
            <person name="Eastwood N."/>
            <person name="Colbourne J.K."/>
            <person name="Zhou J."/>
            <person name="Mallon E."/>
            <person name="Orsini L."/>
        </authorList>
    </citation>
    <scope>NUCLEOTIDE SEQUENCE [LARGE SCALE GENOMIC DNA]</scope>
    <source>
        <strain evidence="1">LRV0_1</strain>
    </source>
</reference>
<dbReference type="EMBL" id="JAOYFB010000038">
    <property type="protein sequence ID" value="KAK4026819.1"/>
    <property type="molecule type" value="Genomic_DNA"/>
</dbReference>
<protein>
    <submittedName>
        <fullName evidence="1">Uncharacterized protein</fullName>
    </submittedName>
</protein>
<name>A0ABR0ANX4_9CRUS</name>
<accession>A0ABR0ANX4</accession>
<evidence type="ECO:0000313" key="1">
    <source>
        <dbReference type="EMBL" id="KAK4026819.1"/>
    </source>
</evidence>
<organism evidence="1 2">
    <name type="scientific">Daphnia magna</name>
    <dbReference type="NCBI Taxonomy" id="35525"/>
    <lineage>
        <taxon>Eukaryota</taxon>
        <taxon>Metazoa</taxon>
        <taxon>Ecdysozoa</taxon>
        <taxon>Arthropoda</taxon>
        <taxon>Crustacea</taxon>
        <taxon>Branchiopoda</taxon>
        <taxon>Diplostraca</taxon>
        <taxon>Cladocera</taxon>
        <taxon>Anomopoda</taxon>
        <taxon>Daphniidae</taxon>
        <taxon>Daphnia</taxon>
    </lineage>
</organism>
<sequence length="135" mass="15707">MFLDLGRNAISPPGSAQKNSDSFKEGWQWRSQSPAHFYAHRIRGTTQAQSSTLHRRYDYYYYYYDYRVLSDSQSKTKLCTLESFLVGSVFRCRKKKERETDNLKNTTVSSSEVNVVLILASQIIHQKTLTDMYGI</sequence>
<gene>
    <name evidence="1" type="ORF">OUZ56_015845</name>
</gene>
<evidence type="ECO:0000313" key="2">
    <source>
        <dbReference type="Proteomes" id="UP001234178"/>
    </source>
</evidence>
<keyword evidence="2" id="KW-1185">Reference proteome</keyword>
<dbReference type="Proteomes" id="UP001234178">
    <property type="component" value="Unassembled WGS sequence"/>
</dbReference>
<comment type="caution">
    <text evidence="1">The sequence shown here is derived from an EMBL/GenBank/DDBJ whole genome shotgun (WGS) entry which is preliminary data.</text>
</comment>
<proteinExistence type="predicted"/>